<dbReference type="Gene3D" id="2.60.40.10">
    <property type="entry name" value="Immunoglobulins"/>
    <property type="match status" value="1"/>
</dbReference>
<reference evidence="4" key="2">
    <citation type="submission" date="2025-09" db="UniProtKB">
        <authorList>
            <consortium name="Ensembl"/>
        </authorList>
    </citation>
    <scope>IDENTIFICATION</scope>
</reference>
<dbReference type="InterPro" id="IPR003599">
    <property type="entry name" value="Ig_sub"/>
</dbReference>
<sequence>MTTTHIIGPGLKCNSLEFDLSIFMSKNGPVRQTPAYIQANPGGSATISCSHSIQSYDVILWYKRSEDAQLQLLGHVYLDNKNPEPGVDVEMGGRADKDEICTLTIKPLNVKSSAVYFCAARYHSAAYHCCSVQKPPLICVTAHILLHRS</sequence>
<proteinExistence type="predicted"/>
<dbReference type="GO" id="GO:0002376">
    <property type="term" value="P:immune system process"/>
    <property type="evidence" value="ECO:0007669"/>
    <property type="project" value="UniProtKB-KW"/>
</dbReference>
<dbReference type="InterPro" id="IPR013783">
    <property type="entry name" value="Ig-like_fold"/>
</dbReference>
<dbReference type="SMART" id="SM00409">
    <property type="entry name" value="IG"/>
    <property type="match status" value="1"/>
</dbReference>
<dbReference type="InterPro" id="IPR036179">
    <property type="entry name" value="Ig-like_dom_sf"/>
</dbReference>
<dbReference type="GO" id="GO:0007166">
    <property type="term" value="P:cell surface receptor signaling pathway"/>
    <property type="evidence" value="ECO:0007669"/>
    <property type="project" value="TreeGrafter"/>
</dbReference>
<evidence type="ECO:0000256" key="2">
    <source>
        <dbReference type="ARBA" id="ARBA00022859"/>
    </source>
</evidence>
<dbReference type="PANTHER" id="PTHR23268:SF102">
    <property type="entry name" value="IMMUNOGLOBULIN V-SET DOMAIN-CONTAINING PROTEIN"/>
    <property type="match status" value="1"/>
</dbReference>
<dbReference type="Ensembl" id="ENSFHET00000001275.1">
    <property type="protein sequence ID" value="ENSFHEP00000008962.1"/>
    <property type="gene ID" value="ENSFHEG00000010168.1"/>
</dbReference>
<dbReference type="Proteomes" id="UP000265000">
    <property type="component" value="Unplaced"/>
</dbReference>
<evidence type="ECO:0000313" key="5">
    <source>
        <dbReference type="Proteomes" id="UP000265000"/>
    </source>
</evidence>
<dbReference type="InterPro" id="IPR050413">
    <property type="entry name" value="TCR_beta_variable"/>
</dbReference>
<evidence type="ECO:0000313" key="4">
    <source>
        <dbReference type="Ensembl" id="ENSFHEP00000008962.1"/>
    </source>
</evidence>
<dbReference type="GO" id="GO:0005886">
    <property type="term" value="C:plasma membrane"/>
    <property type="evidence" value="ECO:0007669"/>
    <property type="project" value="TreeGrafter"/>
</dbReference>
<keyword evidence="1" id="KW-0732">Signal</keyword>
<dbReference type="GeneTree" id="ENSGT01120000272306"/>
<dbReference type="SUPFAM" id="SSF48726">
    <property type="entry name" value="Immunoglobulin"/>
    <property type="match status" value="1"/>
</dbReference>
<dbReference type="Pfam" id="PF07686">
    <property type="entry name" value="V-set"/>
    <property type="match status" value="1"/>
</dbReference>
<feature type="domain" description="Immunoglobulin" evidence="3">
    <location>
        <begin position="34"/>
        <end position="149"/>
    </location>
</feature>
<name>A0A3Q2P9G6_FUNHE</name>
<dbReference type="PANTHER" id="PTHR23268">
    <property type="entry name" value="T-CELL RECEPTOR BETA CHAIN"/>
    <property type="match status" value="1"/>
</dbReference>
<evidence type="ECO:0000259" key="3">
    <source>
        <dbReference type="SMART" id="SM00409"/>
    </source>
</evidence>
<reference evidence="4" key="1">
    <citation type="submission" date="2025-08" db="UniProtKB">
        <authorList>
            <consortium name="Ensembl"/>
        </authorList>
    </citation>
    <scope>IDENTIFICATION</scope>
</reference>
<dbReference type="InterPro" id="IPR013106">
    <property type="entry name" value="Ig_V-set"/>
</dbReference>
<dbReference type="AlphaFoldDB" id="A0A3Q2P9G6"/>
<keyword evidence="5" id="KW-1185">Reference proteome</keyword>
<evidence type="ECO:0000256" key="1">
    <source>
        <dbReference type="ARBA" id="ARBA00022729"/>
    </source>
</evidence>
<accession>A0A3Q2P9G6</accession>
<organism evidence="4 5">
    <name type="scientific">Fundulus heteroclitus</name>
    <name type="common">Killifish</name>
    <name type="synonym">Mummichog</name>
    <dbReference type="NCBI Taxonomy" id="8078"/>
    <lineage>
        <taxon>Eukaryota</taxon>
        <taxon>Metazoa</taxon>
        <taxon>Chordata</taxon>
        <taxon>Craniata</taxon>
        <taxon>Vertebrata</taxon>
        <taxon>Euteleostomi</taxon>
        <taxon>Actinopterygii</taxon>
        <taxon>Neopterygii</taxon>
        <taxon>Teleostei</taxon>
        <taxon>Neoteleostei</taxon>
        <taxon>Acanthomorphata</taxon>
        <taxon>Ovalentaria</taxon>
        <taxon>Atherinomorphae</taxon>
        <taxon>Cyprinodontiformes</taxon>
        <taxon>Fundulidae</taxon>
        <taxon>Fundulus</taxon>
    </lineage>
</organism>
<keyword evidence="2" id="KW-0391">Immunity</keyword>
<protein>
    <recommendedName>
        <fullName evidence="3">Immunoglobulin domain-containing protein</fullName>
    </recommendedName>
</protein>